<gene>
    <name evidence="1" type="ORF">CPAG_08292</name>
</gene>
<organism evidence="1 2">
    <name type="scientific">Coccidioides posadasii RMSCC 3488</name>
    <dbReference type="NCBI Taxonomy" id="454284"/>
    <lineage>
        <taxon>Eukaryota</taxon>
        <taxon>Fungi</taxon>
        <taxon>Dikarya</taxon>
        <taxon>Ascomycota</taxon>
        <taxon>Pezizomycotina</taxon>
        <taxon>Eurotiomycetes</taxon>
        <taxon>Eurotiomycetidae</taxon>
        <taxon>Onygenales</taxon>
        <taxon>Onygenaceae</taxon>
        <taxon>Coccidioides</taxon>
    </lineage>
</organism>
<reference evidence="2" key="3">
    <citation type="journal article" date="2010" name="Genome Res.">
        <title>Population genomic sequencing of Coccidioides fungi reveals recent hybridization and transposon control.</title>
        <authorList>
            <person name="Neafsey D.E."/>
            <person name="Barker B.M."/>
            <person name="Sharpton T.J."/>
            <person name="Stajich J.E."/>
            <person name="Park D.J."/>
            <person name="Whiston E."/>
            <person name="Hung C.-Y."/>
            <person name="McMahan C."/>
            <person name="White J."/>
            <person name="Sykes S."/>
            <person name="Heiman D."/>
            <person name="Young S."/>
            <person name="Zeng Q."/>
            <person name="Abouelleil A."/>
            <person name="Aftuck L."/>
            <person name="Bessette D."/>
            <person name="Brown A."/>
            <person name="FitzGerald M."/>
            <person name="Lui A."/>
            <person name="Macdonald J.P."/>
            <person name="Priest M."/>
            <person name="Orbach M.J."/>
            <person name="Galgiani J.N."/>
            <person name="Kirkland T.N."/>
            <person name="Cole G.T."/>
            <person name="Birren B.W."/>
            <person name="Henn M.R."/>
            <person name="Taylor J.W."/>
            <person name="Rounsley S.D."/>
        </authorList>
    </citation>
    <scope>NUCLEOTIDE SEQUENCE [LARGE SCALE GENOMIC DNA]</scope>
    <source>
        <strain evidence="2">RMSCC 3488</strain>
    </source>
</reference>
<reference evidence="2" key="2">
    <citation type="journal article" date="2009" name="Genome Res.">
        <title>Comparative genomic analyses of the human fungal pathogens Coccidioides and their relatives.</title>
        <authorList>
            <person name="Sharpton T.J."/>
            <person name="Stajich J.E."/>
            <person name="Rounsley S.D."/>
            <person name="Gardner M.J."/>
            <person name="Wortman J.R."/>
            <person name="Jordar V.S."/>
            <person name="Maiti R."/>
            <person name="Kodira C.D."/>
            <person name="Neafsey D.E."/>
            <person name="Zeng Q."/>
            <person name="Hung C.-Y."/>
            <person name="McMahan C."/>
            <person name="Muszewska A."/>
            <person name="Grynberg M."/>
            <person name="Mandel M.A."/>
            <person name="Kellner E.M."/>
            <person name="Barker B.M."/>
            <person name="Galgiani J.N."/>
            <person name="Orbach M.J."/>
            <person name="Kirkland T.N."/>
            <person name="Cole G.T."/>
            <person name="Henn M.R."/>
            <person name="Birren B.W."/>
            <person name="Taylor J.W."/>
        </authorList>
    </citation>
    <scope>NUCLEOTIDE SEQUENCE [LARGE SCALE GENOMIC DNA]</scope>
    <source>
        <strain evidence="2">RMSCC 3488</strain>
    </source>
</reference>
<reference evidence="1 2" key="1">
    <citation type="submission" date="2007-06" db="EMBL/GenBank/DDBJ databases">
        <title>The Genome Sequence of Coccidioides posadasii RMSCC_3488.</title>
        <authorList>
            <consortium name="Coccidioides Genome Resources Consortium"/>
            <consortium name="The Broad Institute Genome Sequencing Platform"/>
            <person name="Henn M.R."/>
            <person name="Sykes S."/>
            <person name="Young S."/>
            <person name="Jaffe D."/>
            <person name="Berlin A."/>
            <person name="Alvarez P."/>
            <person name="Butler J."/>
            <person name="Gnerre S."/>
            <person name="Grabherr M."/>
            <person name="Mauceli E."/>
            <person name="Brockman W."/>
            <person name="Kodira C."/>
            <person name="Alvarado L."/>
            <person name="Zeng Q."/>
            <person name="Crawford M."/>
            <person name="Antoine C."/>
            <person name="Devon K."/>
            <person name="Galgiani J."/>
            <person name="Orsborn K."/>
            <person name="Lewis M.L."/>
            <person name="Nusbaum C."/>
            <person name="Galagan J."/>
            <person name="Birren B."/>
        </authorList>
    </citation>
    <scope>NUCLEOTIDE SEQUENCE [LARGE SCALE GENOMIC DNA]</scope>
    <source>
        <strain evidence="1 2">RMSCC 3488</strain>
    </source>
</reference>
<dbReference type="AlphaFoldDB" id="A0A0J6IJA8"/>
<proteinExistence type="predicted"/>
<protein>
    <submittedName>
        <fullName evidence="1">Uncharacterized protein</fullName>
    </submittedName>
</protein>
<name>A0A0J6IJA8_COCPO</name>
<accession>A0A0J6IJA8</accession>
<evidence type="ECO:0000313" key="1">
    <source>
        <dbReference type="EMBL" id="KMM71992.1"/>
    </source>
</evidence>
<evidence type="ECO:0000313" key="2">
    <source>
        <dbReference type="Proteomes" id="UP000054567"/>
    </source>
</evidence>
<dbReference type="EMBL" id="DS268113">
    <property type="protein sequence ID" value="KMM71992.1"/>
    <property type="molecule type" value="Genomic_DNA"/>
</dbReference>
<sequence>MAVLNINAQSALVISSKFMSSKYIVACKVCDTILQIGISSNSDVLLDGRFTTASAASTHQPRKLNRVEANEGNLKFNLDIISKRGLKRRFHASLFPELCKH</sequence>
<dbReference type="Proteomes" id="UP000054567">
    <property type="component" value="Unassembled WGS sequence"/>
</dbReference>
<dbReference type="VEuPathDB" id="FungiDB:CPAG_08292"/>